<dbReference type="SMART" id="SM00256">
    <property type="entry name" value="FBOX"/>
    <property type="match status" value="1"/>
</dbReference>
<dbReference type="Pfam" id="PF00646">
    <property type="entry name" value="F-box"/>
    <property type="match status" value="1"/>
</dbReference>
<dbReference type="PANTHER" id="PTHR35546:SF25">
    <property type="entry name" value="F-BOX DOMAIN-CONTAINING PROTEIN"/>
    <property type="match status" value="1"/>
</dbReference>
<dbReference type="NCBIfam" id="TIGR01640">
    <property type="entry name" value="F_box_assoc_1"/>
    <property type="match status" value="1"/>
</dbReference>
<dbReference type="Gene3D" id="1.20.1280.50">
    <property type="match status" value="1"/>
</dbReference>
<evidence type="ECO:0000259" key="1">
    <source>
        <dbReference type="SMART" id="SM00256"/>
    </source>
</evidence>
<reference evidence="2 3" key="1">
    <citation type="submission" date="2021-02" db="EMBL/GenBank/DDBJ databases">
        <title>Plant Genome Project.</title>
        <authorList>
            <person name="Zhang R.-G."/>
        </authorList>
    </citation>
    <scope>NUCLEOTIDE SEQUENCE [LARGE SCALE GENOMIC DNA]</scope>
    <source>
        <tissue evidence="2">Leaves</tissue>
    </source>
</reference>
<dbReference type="InterPro" id="IPR017451">
    <property type="entry name" value="F-box-assoc_interact_dom"/>
</dbReference>
<dbReference type="InterPro" id="IPR056592">
    <property type="entry name" value="Beta-prop_At3g26010-like"/>
</dbReference>
<proteinExistence type="predicted"/>
<feature type="domain" description="F-box" evidence="1">
    <location>
        <begin position="40"/>
        <end position="80"/>
    </location>
</feature>
<protein>
    <recommendedName>
        <fullName evidence="1">F-box domain-containing protein</fullName>
    </recommendedName>
</protein>
<dbReference type="Proteomes" id="UP000827721">
    <property type="component" value="Unassembled WGS sequence"/>
</dbReference>
<dbReference type="EMBL" id="JAFEMO010000013">
    <property type="protein sequence ID" value="KAH7550749.1"/>
    <property type="molecule type" value="Genomic_DNA"/>
</dbReference>
<organism evidence="2 3">
    <name type="scientific">Xanthoceras sorbifolium</name>
    <dbReference type="NCBI Taxonomy" id="99658"/>
    <lineage>
        <taxon>Eukaryota</taxon>
        <taxon>Viridiplantae</taxon>
        <taxon>Streptophyta</taxon>
        <taxon>Embryophyta</taxon>
        <taxon>Tracheophyta</taxon>
        <taxon>Spermatophyta</taxon>
        <taxon>Magnoliopsida</taxon>
        <taxon>eudicotyledons</taxon>
        <taxon>Gunneridae</taxon>
        <taxon>Pentapetalae</taxon>
        <taxon>rosids</taxon>
        <taxon>malvids</taxon>
        <taxon>Sapindales</taxon>
        <taxon>Sapindaceae</taxon>
        <taxon>Xanthoceroideae</taxon>
        <taxon>Xanthoceras</taxon>
    </lineage>
</organism>
<dbReference type="Pfam" id="PF24750">
    <property type="entry name" value="b-prop_At3g26010-like"/>
    <property type="match status" value="1"/>
</dbReference>
<dbReference type="InterPro" id="IPR036047">
    <property type="entry name" value="F-box-like_dom_sf"/>
</dbReference>
<keyword evidence="3" id="KW-1185">Reference proteome</keyword>
<evidence type="ECO:0000313" key="2">
    <source>
        <dbReference type="EMBL" id="KAH7550749.1"/>
    </source>
</evidence>
<dbReference type="InterPro" id="IPR055290">
    <property type="entry name" value="At3g26010-like"/>
</dbReference>
<evidence type="ECO:0000313" key="3">
    <source>
        <dbReference type="Proteomes" id="UP000827721"/>
    </source>
</evidence>
<dbReference type="SUPFAM" id="SSF81383">
    <property type="entry name" value="F-box domain"/>
    <property type="match status" value="1"/>
</dbReference>
<dbReference type="InterPro" id="IPR001810">
    <property type="entry name" value="F-box_dom"/>
</dbReference>
<accession>A0ABQ8H9Z7</accession>
<dbReference type="CDD" id="cd22157">
    <property type="entry name" value="F-box_AtFBW1-like"/>
    <property type="match status" value="1"/>
</dbReference>
<dbReference type="PANTHER" id="PTHR35546">
    <property type="entry name" value="F-BOX PROTEIN INTERACTION DOMAIN PROTEIN-RELATED"/>
    <property type="match status" value="1"/>
</dbReference>
<name>A0ABQ8H9Z7_9ROSI</name>
<sequence length="419" mass="48648">MLARPLVRFDLKLPFVNLLKRVQLFIYQIGIEDNIMVEHFSEDLLSEILCRLPIKSLIMFKCVSRSWNSLISNVCIPRISRMPLPLSGFFCKFSPRESRMEYVSYSDEVITDNNVNCDSFVESYSSLLPSKYSPYHLVDCCNGIILLVSVSVCRYYLCNPAIKQCVAIPKAHAHTDVKHAVLAFNPHESSHFKVICLHYTNSCCASNPPELDIFSSETRKWIRYTVPVEPPVVYGVAWIKRNVYLDGMLYKLTKSKHLLVFDLKSLTARAIELPDKDEPDANGFIGVSKGVFHYANNDGSSFMFWQLDYHSKAGCFWILKYSICIHGLIDRHPNAERLYELSNLVMCKPYAIHPNLDIVFLGIPRMIFSYDLKTNKLELIWTRPFERPLMWGQYFFYTYSRCFIMLDDFSKRHHESSQL</sequence>
<gene>
    <name evidence="2" type="ORF">JRO89_XS13G0262000</name>
</gene>
<comment type="caution">
    <text evidence="2">The sequence shown here is derived from an EMBL/GenBank/DDBJ whole genome shotgun (WGS) entry which is preliminary data.</text>
</comment>